<protein>
    <submittedName>
        <fullName evidence="5">Kelch repeat and BTB domain containing 13</fullName>
    </submittedName>
</protein>
<dbReference type="GeneTree" id="ENSGT00940000161629"/>
<reference evidence="5" key="2">
    <citation type="submission" date="2025-09" db="UniProtKB">
        <authorList>
            <consortium name="Ensembl"/>
        </authorList>
    </citation>
    <scope>IDENTIFICATION</scope>
</reference>
<keyword evidence="6" id="KW-1185">Reference proteome</keyword>
<name>A0A8B9BVM5_9AVES</name>
<dbReference type="Gene3D" id="2.120.10.80">
    <property type="entry name" value="Kelch-type beta propeller"/>
    <property type="match status" value="2"/>
</dbReference>
<dbReference type="InterPro" id="IPR000210">
    <property type="entry name" value="BTB/POZ_dom"/>
</dbReference>
<dbReference type="InterPro" id="IPR052392">
    <property type="entry name" value="Kelch-BTB_domain-containing"/>
</dbReference>
<sequence>MHWGTGTACCWQAQRGKKIPFFHPKNAIPRGVLTAAVDRAEPSAQRAPKARRRRRRRRRELKSALSWRSQPFGMGLSAQHRPGRMRPPRGLCRGRVLGSPGGGAGLLRPCGALRRWDDCPASGGSTAKTPKGGGGWGTVRRSIGGCPLPPESRARMTPEEDSARAPASVRIRVEGQLFSVEKTLLVESSEYFRALFRSGMKESTQEEIVLGELSAAGFLAMLRVLAGERPVLGGEETFQAVECAAFLQVKPLAKYLINTINSDNCILLYQAAAIFGLLDLFHCAALYIRDSYAELEDYLDCLSADLLAYVEALLPSSFVAVGAHTPTFEFLEDLSRTICYLDEEANTWRTLSCLPLSASTFLAGMATMDNKIYIVGGVYGASKQVVESSFCYDADTNAWSEFPSPHQLRYDVRLVGHEGCLYAIGGEYEKISLKSVERYEVSSNTWTFVSDLPQPSSAAPCAQALGQIFVCLWKPLDTTVIYEYESQQDAWLPVTELKRHQSYGHCMVAHRDNLYVMRNGPSDDFLRCVIDCFNLTSRQWTALPGQFVNSKGALFTAIIKGDTVYTVNRMLTLLYSVEEETWRLKKERAGFPRSGSLQTFLLRLPRRDHDVAT</sequence>
<keyword evidence="2" id="KW-0677">Repeat</keyword>
<dbReference type="SUPFAM" id="SSF54695">
    <property type="entry name" value="POZ domain"/>
    <property type="match status" value="1"/>
</dbReference>
<proteinExistence type="predicted"/>
<dbReference type="Pfam" id="PF00651">
    <property type="entry name" value="BTB"/>
    <property type="match status" value="1"/>
</dbReference>
<dbReference type="InterPro" id="IPR006652">
    <property type="entry name" value="Kelch_1"/>
</dbReference>
<evidence type="ECO:0000256" key="1">
    <source>
        <dbReference type="ARBA" id="ARBA00022441"/>
    </source>
</evidence>
<feature type="compositionally biased region" description="Basic residues" evidence="3">
    <location>
        <begin position="48"/>
        <end position="60"/>
    </location>
</feature>
<dbReference type="CDD" id="cd18320">
    <property type="entry name" value="BTB_POZ_KBTBD13"/>
    <property type="match status" value="1"/>
</dbReference>
<evidence type="ECO:0000313" key="6">
    <source>
        <dbReference type="Proteomes" id="UP000694426"/>
    </source>
</evidence>
<dbReference type="InterPro" id="IPR015915">
    <property type="entry name" value="Kelch-typ_b-propeller"/>
</dbReference>
<dbReference type="InterPro" id="IPR011333">
    <property type="entry name" value="SKP1/BTB/POZ_sf"/>
</dbReference>
<dbReference type="AlphaFoldDB" id="A0A8B9BVM5"/>
<keyword evidence="1" id="KW-0880">Kelch repeat</keyword>
<dbReference type="PROSITE" id="PS50097">
    <property type="entry name" value="BTB"/>
    <property type="match status" value="1"/>
</dbReference>
<dbReference type="SUPFAM" id="SSF117281">
    <property type="entry name" value="Kelch motif"/>
    <property type="match status" value="1"/>
</dbReference>
<evidence type="ECO:0000313" key="5">
    <source>
        <dbReference type="Ensembl" id="ENSABRP00000010356.1"/>
    </source>
</evidence>
<dbReference type="Ensembl" id="ENSABRT00000014808.1">
    <property type="protein sequence ID" value="ENSABRP00000010356.1"/>
    <property type="gene ID" value="ENSABRG00000009312.1"/>
</dbReference>
<dbReference type="PANTHER" id="PTHR46375">
    <property type="entry name" value="KELCH REPEAT AND BTB DOMAIN-CONTAINING PROTEIN 13-RELATED"/>
    <property type="match status" value="1"/>
</dbReference>
<dbReference type="CDD" id="cd18486">
    <property type="entry name" value="BACK_KBTBD13"/>
    <property type="match status" value="1"/>
</dbReference>
<gene>
    <name evidence="5" type="primary">KBTBD13</name>
</gene>
<evidence type="ECO:0000256" key="3">
    <source>
        <dbReference type="SAM" id="MobiDB-lite"/>
    </source>
</evidence>
<organism evidence="5 6">
    <name type="scientific">Anser brachyrhynchus</name>
    <name type="common">Pink-footed goose</name>
    <dbReference type="NCBI Taxonomy" id="132585"/>
    <lineage>
        <taxon>Eukaryota</taxon>
        <taxon>Metazoa</taxon>
        <taxon>Chordata</taxon>
        <taxon>Craniata</taxon>
        <taxon>Vertebrata</taxon>
        <taxon>Euteleostomi</taxon>
        <taxon>Archelosauria</taxon>
        <taxon>Archosauria</taxon>
        <taxon>Dinosauria</taxon>
        <taxon>Saurischia</taxon>
        <taxon>Theropoda</taxon>
        <taxon>Coelurosauria</taxon>
        <taxon>Aves</taxon>
        <taxon>Neognathae</taxon>
        <taxon>Galloanserae</taxon>
        <taxon>Anseriformes</taxon>
        <taxon>Anatidae</taxon>
        <taxon>Anserinae</taxon>
        <taxon>Anser</taxon>
    </lineage>
</organism>
<dbReference type="SMART" id="SM00612">
    <property type="entry name" value="Kelch"/>
    <property type="match status" value="2"/>
</dbReference>
<accession>A0A8B9BVM5</accession>
<dbReference type="GO" id="GO:0090076">
    <property type="term" value="P:relaxation of skeletal muscle"/>
    <property type="evidence" value="ECO:0007669"/>
    <property type="project" value="Ensembl"/>
</dbReference>
<dbReference type="Proteomes" id="UP000694426">
    <property type="component" value="Unplaced"/>
</dbReference>
<dbReference type="GO" id="GO:0007015">
    <property type="term" value="P:actin filament organization"/>
    <property type="evidence" value="ECO:0007669"/>
    <property type="project" value="Ensembl"/>
</dbReference>
<dbReference type="Gene3D" id="3.30.710.10">
    <property type="entry name" value="Potassium Channel Kv1.1, Chain A"/>
    <property type="match status" value="1"/>
</dbReference>
<dbReference type="GO" id="GO:0051015">
    <property type="term" value="F:actin filament binding"/>
    <property type="evidence" value="ECO:0007669"/>
    <property type="project" value="Ensembl"/>
</dbReference>
<feature type="region of interest" description="Disordered" evidence="3">
    <location>
        <begin position="38"/>
        <end position="63"/>
    </location>
</feature>
<dbReference type="PANTHER" id="PTHR46375:SF3">
    <property type="entry name" value="KELCH REPEAT AND BTB DOMAIN-CONTAINING PROTEIN 13"/>
    <property type="match status" value="1"/>
</dbReference>
<dbReference type="Pfam" id="PF01344">
    <property type="entry name" value="Kelch_1"/>
    <property type="match status" value="2"/>
</dbReference>
<dbReference type="GO" id="GO:0014728">
    <property type="term" value="P:regulation of the force of skeletal muscle contraction"/>
    <property type="evidence" value="ECO:0007669"/>
    <property type="project" value="Ensembl"/>
</dbReference>
<reference evidence="5" key="1">
    <citation type="submission" date="2025-08" db="UniProtKB">
        <authorList>
            <consortium name="Ensembl"/>
        </authorList>
    </citation>
    <scope>IDENTIFICATION</scope>
</reference>
<feature type="domain" description="BTB" evidence="4">
    <location>
        <begin position="167"/>
        <end position="225"/>
    </location>
</feature>
<evidence type="ECO:0000259" key="4">
    <source>
        <dbReference type="PROSITE" id="PS50097"/>
    </source>
</evidence>
<evidence type="ECO:0000256" key="2">
    <source>
        <dbReference type="ARBA" id="ARBA00022737"/>
    </source>
</evidence>
<dbReference type="SMART" id="SM00225">
    <property type="entry name" value="BTB"/>
    <property type="match status" value="1"/>
</dbReference>